<dbReference type="Gene3D" id="3.40.50.200">
    <property type="entry name" value="Peptidase S8/S53 domain"/>
    <property type="match status" value="1"/>
</dbReference>
<keyword evidence="4 5" id="KW-0720">Serine protease</keyword>
<gene>
    <name evidence="7" type="ORF">H3C67_01195</name>
</gene>
<evidence type="ECO:0000313" key="8">
    <source>
        <dbReference type="Proteomes" id="UP000781173"/>
    </source>
</evidence>
<keyword evidence="2 5" id="KW-0645">Protease</keyword>
<dbReference type="InterPro" id="IPR023828">
    <property type="entry name" value="Peptidase_S8_Ser-AS"/>
</dbReference>
<feature type="domain" description="Peptidase S8/S53" evidence="6">
    <location>
        <begin position="201"/>
        <end position="588"/>
    </location>
</feature>
<dbReference type="PROSITE" id="PS00137">
    <property type="entry name" value="SUBTILASE_HIS"/>
    <property type="match status" value="1"/>
</dbReference>
<dbReference type="PROSITE" id="PS00138">
    <property type="entry name" value="SUBTILASE_SER"/>
    <property type="match status" value="1"/>
</dbReference>
<dbReference type="InterPro" id="IPR000209">
    <property type="entry name" value="Peptidase_S8/S53_dom"/>
</dbReference>
<evidence type="ECO:0000256" key="5">
    <source>
        <dbReference type="PROSITE-ProRule" id="PRU01240"/>
    </source>
</evidence>
<feature type="active site" description="Charge relay system" evidence="5">
    <location>
        <position position="540"/>
    </location>
</feature>
<evidence type="ECO:0000259" key="6">
    <source>
        <dbReference type="Pfam" id="PF00082"/>
    </source>
</evidence>
<evidence type="ECO:0000256" key="2">
    <source>
        <dbReference type="ARBA" id="ARBA00022670"/>
    </source>
</evidence>
<dbReference type="InterPro" id="IPR022398">
    <property type="entry name" value="Peptidase_S8_His-AS"/>
</dbReference>
<protein>
    <submittedName>
        <fullName evidence="7">S8 family serine peptidase</fullName>
    </submittedName>
</protein>
<evidence type="ECO:0000256" key="1">
    <source>
        <dbReference type="ARBA" id="ARBA00011073"/>
    </source>
</evidence>
<dbReference type="InterPro" id="IPR037221">
    <property type="entry name" value="H-type_lectin_dom_sf"/>
</dbReference>
<feature type="active site" description="Charge relay system" evidence="5">
    <location>
        <position position="182"/>
    </location>
</feature>
<dbReference type="SUPFAM" id="SSF141086">
    <property type="entry name" value="Agglutinin HPA-like"/>
    <property type="match status" value="1"/>
</dbReference>
<dbReference type="GO" id="GO:0006508">
    <property type="term" value="P:proteolysis"/>
    <property type="evidence" value="ECO:0007669"/>
    <property type="project" value="UniProtKB-KW"/>
</dbReference>
<accession>A0A952AJV4</accession>
<dbReference type="Pfam" id="PF00082">
    <property type="entry name" value="Peptidase_S8"/>
    <property type="match status" value="1"/>
</dbReference>
<dbReference type="InterPro" id="IPR015500">
    <property type="entry name" value="Peptidase_S8_subtilisin-rel"/>
</dbReference>
<sequence length="1227" mass="134291">MSLFKKQLIFLLVLFLGVQVIIGFHLVSSDSVHAQNLTRAREMLAVDQEYDLESVFVKYKQEDTPRLLRVDSKSQNRYTIASAESVTDQKEKLQKLEQKITELLNDPNVEHVQPQFIYTLESWSDGPQRDTPNDYLINPSPTPSSHWYYENSRLRELWNDQNCANAGSNCGGNDSAVVAVIDTGLAFENFDSPWGDKFRVNQVLERRVASSASSGNTLVSLTGTPFVSAMVGKLVFNGTLNQYAIITAISGSPSSQATVELYYPTVGGPINDTWDNHEFDILDQGSDMFTFGPSIDSDKSLPMINIYKNTSEIENSGSDSDGNGYIDDVYGVNTADYVWCTFISTCSSSEQRSIGHPNDDHGHGTYVTGLVASLVANGYGSVSPAHKLTIMPIKANFYHNRSFGSMELWYGIDYAVNHGADVINMSLSGPVEDIGLTQKIQWARENGVVVVAATGNTASSVQYPAASEGAIAVGALRPNGERAFYSNFGPGLDVSAYVGNGAGIGDTVYQRSYSCFFASPGCQTSFAYNSFSNGMGIGTSYAAPQVSALAGLLRAVKPNITVNKIEEVLYSTAIDVSSPGYDESTGWGAINYQATYAAVVNNVSPTLSILQPDGISDTADQFYNITWVDSDPDSNARINLFWDNDNSGFDGTPIEGCSNISEDSSTNSCQFDIRGMNNGSYYVYGCITDGINAEVCSYSTGQLTVSHTIRRDSGTTGVTTTPHRVNFSESFSAAPVVFVQVTEEFGPDMVYTNLTNITATGFDIAIEENTRSGFDGIHTIEGLSWYAVSATSPSEQVGTLLVDHNWRQVTFNTPFVSIPKILANTQSEFGTDIVNIDIRNVTLTGFEIRLEEPPGYDGLHTFEWVGWTAFNTHPLSGSQSGTNSSDHNWKTIVFPTPFASRPVLLAEVQSEVGADKSIIDIRNLTNNGFDFRIEEDPFLLDGVHAEEGIAWLAIPATAQAEITQKFSIDAKVGQSNWVRVPFLKIMENNPYIFASISSENGGDTVEVDIRNINRVGFEARLEEDLRAGWDGGHLAETVDILVVDPMLTSLVTGTISGDHNWTDVIFSVPFVAVPRIVATIQTENGGDTAMPDLRNITTEGFQVRVEEDVIAGWDGNHVNETIAWLALEPTDIPVGHQSDMVSINQPTAKNQLWNTVVFPTPFASIPNIVFEINTENGADTVQADIRNLTSTGFQVRLEEEPNRYDGMHTFESFVWYARPNNFLLLWP</sequence>
<dbReference type="EMBL" id="JACFOF010000002">
    <property type="protein sequence ID" value="MBW7953380.1"/>
    <property type="molecule type" value="Genomic_DNA"/>
</dbReference>
<comment type="similarity">
    <text evidence="1 5">Belongs to the peptidase S8 family.</text>
</comment>
<dbReference type="PROSITE" id="PS51892">
    <property type="entry name" value="SUBTILASE"/>
    <property type="match status" value="1"/>
</dbReference>
<reference evidence="7" key="1">
    <citation type="journal article" date="2022" name="ISME J.">
        <title>A general approach to explore prokaryotic protein glycosylation reveals the unique surface layer modulation of an anammox bacterium.</title>
        <authorList>
            <person name="Pabst M."/>
            <person name="Grouzdev D.S."/>
            <person name="Lawson C.E."/>
            <person name="Kleikamp H.B.C."/>
            <person name="de Ram C."/>
            <person name="Louwen R."/>
            <person name="Lin Y.M."/>
            <person name="Lucker S."/>
            <person name="van Loosdrecht M.C.M."/>
            <person name="Laureni M."/>
        </authorList>
    </citation>
    <scope>NUCLEOTIDE SEQUENCE</scope>
    <source>
        <strain evidence="7">BROCD043</strain>
    </source>
</reference>
<dbReference type="GO" id="GO:0004252">
    <property type="term" value="F:serine-type endopeptidase activity"/>
    <property type="evidence" value="ECO:0007669"/>
    <property type="project" value="UniProtKB-UniRule"/>
</dbReference>
<dbReference type="Proteomes" id="UP000781173">
    <property type="component" value="Unassembled WGS sequence"/>
</dbReference>
<dbReference type="SUPFAM" id="SSF52743">
    <property type="entry name" value="Subtilisin-like"/>
    <property type="match status" value="1"/>
</dbReference>
<dbReference type="InterPro" id="IPR050131">
    <property type="entry name" value="Peptidase_S8_subtilisin-like"/>
</dbReference>
<evidence type="ECO:0000256" key="3">
    <source>
        <dbReference type="ARBA" id="ARBA00022801"/>
    </source>
</evidence>
<dbReference type="Gene3D" id="2.60.40.2080">
    <property type="match status" value="5"/>
</dbReference>
<keyword evidence="3 5" id="KW-0378">Hydrolase</keyword>
<name>A0A952AJV4_9BACT</name>
<evidence type="ECO:0000313" key="7">
    <source>
        <dbReference type="EMBL" id="MBW7953380.1"/>
    </source>
</evidence>
<feature type="active site" description="Charge relay system" evidence="5">
    <location>
        <position position="363"/>
    </location>
</feature>
<dbReference type="AlphaFoldDB" id="A0A952AJV4"/>
<comment type="caution">
    <text evidence="7">The sequence shown here is derived from an EMBL/GenBank/DDBJ whole genome shotgun (WGS) entry which is preliminary data.</text>
</comment>
<proteinExistence type="inferred from homology"/>
<dbReference type="PANTHER" id="PTHR43806:SF11">
    <property type="entry name" value="CEREVISIN-RELATED"/>
    <property type="match status" value="1"/>
</dbReference>
<dbReference type="PANTHER" id="PTHR43806">
    <property type="entry name" value="PEPTIDASE S8"/>
    <property type="match status" value="1"/>
</dbReference>
<evidence type="ECO:0000256" key="4">
    <source>
        <dbReference type="ARBA" id="ARBA00022825"/>
    </source>
</evidence>
<dbReference type="PRINTS" id="PR00723">
    <property type="entry name" value="SUBTILISIN"/>
</dbReference>
<organism evidence="7 8">
    <name type="scientific">Candidatus Dojkabacteria bacterium</name>
    <dbReference type="NCBI Taxonomy" id="2099670"/>
    <lineage>
        <taxon>Bacteria</taxon>
        <taxon>Candidatus Dojkabacteria</taxon>
    </lineage>
</organism>
<dbReference type="InterPro" id="IPR036852">
    <property type="entry name" value="Peptidase_S8/S53_dom_sf"/>
</dbReference>